<feature type="compositionally biased region" description="Low complexity" evidence="3">
    <location>
        <begin position="449"/>
        <end position="482"/>
    </location>
</feature>
<dbReference type="OrthoDB" id="5954824at2759"/>
<accession>A0A4S4N3S2</accession>
<dbReference type="SMART" id="SM00339">
    <property type="entry name" value="FH"/>
    <property type="match status" value="1"/>
</dbReference>
<feature type="compositionally biased region" description="Low complexity" evidence="3">
    <location>
        <begin position="189"/>
        <end position="199"/>
    </location>
</feature>
<evidence type="ECO:0000256" key="2">
    <source>
        <dbReference type="PROSITE-ProRule" id="PRU00089"/>
    </source>
</evidence>
<comment type="subcellular location">
    <subcellularLocation>
        <location evidence="2">Nucleus</location>
    </subcellularLocation>
</comment>
<dbReference type="GO" id="GO:0000978">
    <property type="term" value="F:RNA polymerase II cis-regulatory region sequence-specific DNA binding"/>
    <property type="evidence" value="ECO:0007669"/>
    <property type="project" value="TreeGrafter"/>
</dbReference>
<dbReference type="InterPro" id="IPR036388">
    <property type="entry name" value="WH-like_DNA-bd_sf"/>
</dbReference>
<dbReference type="GO" id="GO:0005634">
    <property type="term" value="C:nucleus"/>
    <property type="evidence" value="ECO:0007669"/>
    <property type="project" value="UniProtKB-SubCell"/>
</dbReference>
<evidence type="ECO:0000313" key="6">
    <source>
        <dbReference type="Proteomes" id="UP000308730"/>
    </source>
</evidence>
<feature type="DNA-binding region" description="Fork-head" evidence="2">
    <location>
        <begin position="240"/>
        <end position="329"/>
    </location>
</feature>
<dbReference type="Proteomes" id="UP000308730">
    <property type="component" value="Unassembled WGS sequence"/>
</dbReference>
<protein>
    <recommendedName>
        <fullName evidence="4">Fork-head domain-containing protein</fullName>
    </recommendedName>
</protein>
<keyword evidence="6" id="KW-1185">Reference proteome</keyword>
<dbReference type="InterPro" id="IPR001766">
    <property type="entry name" value="Fork_head_dom"/>
</dbReference>
<dbReference type="PROSITE" id="PS50039">
    <property type="entry name" value="FORK_HEAD_3"/>
    <property type="match status" value="1"/>
</dbReference>
<dbReference type="PANTHER" id="PTHR11829:SF343">
    <property type="entry name" value="FORK-HEAD DOMAIN-CONTAINING PROTEIN"/>
    <property type="match status" value="1"/>
</dbReference>
<reference evidence="5 6" key="1">
    <citation type="submission" date="2019-02" db="EMBL/GenBank/DDBJ databases">
        <title>Genome sequencing of the rare red list fungi Antrodiella citrinella (Flaviporus citrinellus).</title>
        <authorList>
            <person name="Buettner E."/>
            <person name="Kellner H."/>
        </authorList>
    </citation>
    <scope>NUCLEOTIDE SEQUENCE [LARGE SCALE GENOMIC DNA]</scope>
    <source>
        <strain evidence="5 6">DSM 108506</strain>
    </source>
</reference>
<dbReference type="SUPFAM" id="SSF46785">
    <property type="entry name" value="Winged helix' DNA-binding domain"/>
    <property type="match status" value="1"/>
</dbReference>
<feature type="domain" description="Fork-head" evidence="4">
    <location>
        <begin position="240"/>
        <end position="329"/>
    </location>
</feature>
<dbReference type="GO" id="GO:0000981">
    <property type="term" value="F:DNA-binding transcription factor activity, RNA polymerase II-specific"/>
    <property type="evidence" value="ECO:0007669"/>
    <property type="project" value="TreeGrafter"/>
</dbReference>
<feature type="region of interest" description="Disordered" evidence="3">
    <location>
        <begin position="168"/>
        <end position="199"/>
    </location>
</feature>
<organism evidence="5 6">
    <name type="scientific">Antrodiella citrinella</name>
    <dbReference type="NCBI Taxonomy" id="2447956"/>
    <lineage>
        <taxon>Eukaryota</taxon>
        <taxon>Fungi</taxon>
        <taxon>Dikarya</taxon>
        <taxon>Basidiomycota</taxon>
        <taxon>Agaricomycotina</taxon>
        <taxon>Agaricomycetes</taxon>
        <taxon>Polyporales</taxon>
        <taxon>Steccherinaceae</taxon>
        <taxon>Antrodiella</taxon>
    </lineage>
</organism>
<evidence type="ECO:0000259" key="4">
    <source>
        <dbReference type="PROSITE" id="PS50039"/>
    </source>
</evidence>
<gene>
    <name evidence="5" type="ORF">EUX98_g1678</name>
</gene>
<dbReference type="Pfam" id="PF00250">
    <property type="entry name" value="Forkhead"/>
    <property type="match status" value="1"/>
</dbReference>
<feature type="region of interest" description="Disordered" evidence="3">
    <location>
        <begin position="341"/>
        <end position="374"/>
    </location>
</feature>
<feature type="region of interest" description="Disordered" evidence="3">
    <location>
        <begin position="1"/>
        <end position="122"/>
    </location>
</feature>
<dbReference type="InterPro" id="IPR050211">
    <property type="entry name" value="FOX_domain-containing"/>
</dbReference>
<sequence>MKSFLQTEQNSLRAISNQTETVAPQSSNTRAASRSRNPSFSNNACAPPIRPASPPVTPVKTEPVERGIPRQMDTMELIMEQKDRQKRKERRESASRSKDTRRVELPEVESPSPPQTPVDTPHHYRYYSERVLDEASGSKTTPDPFILTNAYLETPTRKTPRARLPAFKAPQTPSRFPKTPSRPAHLYEPSSSRASTPMSSPARIVNLVSSPGPMRPVPQIEDSPEDLPYTVPPGPYPREKPDASYAAIIGQAIMASPDHRLALQDIYEWITTVYPYYQRGEQTWMNSVRHALSTMAVFRKVPRTRMEGKSLWAIFDQDVPCFADGGFRKSLCADMVKIKTESSKPGPKKRGTMEEAISRNAKRRKTSITGRDVYGNPVPPLMSGPVLQPFYSVLPGTHHQPYYGTYMPAQPLPAEVVFPPLPPSSNYSHLVAMKTASAVSSRSASVDASSVAPSSSYDSVPSSHEPSPAPSSSVTSSSVPELSPDDGASSSPPLPEVSNCDPQSANVFMDTQALEPEIADPDADFEKWLADPVEEAVAPHMTLLRGFSESKGSPEGLNASTARRRAGKVSNPVVQEKIAVLICCAADACATSTHIPDTRATCSSKAENLFHSSFAQSHISRLSTGLLVTRNAETQHTAAPPMHPSPEAQSILQPTTLSPTHARLSFSFPSQITLAATRAAHRVDAQPGTHAHALAQTRSFLFLRQCSPPWVRSRFRFSQ</sequence>
<proteinExistence type="predicted"/>
<evidence type="ECO:0000313" key="5">
    <source>
        <dbReference type="EMBL" id="THH32508.1"/>
    </source>
</evidence>
<keyword evidence="2" id="KW-0539">Nucleus</keyword>
<dbReference type="Gene3D" id="1.10.10.10">
    <property type="entry name" value="Winged helix-like DNA-binding domain superfamily/Winged helix DNA-binding domain"/>
    <property type="match status" value="1"/>
</dbReference>
<feature type="compositionally biased region" description="Low complexity" evidence="3">
    <location>
        <begin position="26"/>
        <end position="39"/>
    </location>
</feature>
<comment type="caution">
    <text evidence="5">The sequence shown here is derived from an EMBL/GenBank/DDBJ whole genome shotgun (WGS) entry which is preliminary data.</text>
</comment>
<feature type="compositionally biased region" description="Polar residues" evidence="3">
    <location>
        <begin position="1"/>
        <end position="25"/>
    </location>
</feature>
<dbReference type="AlphaFoldDB" id="A0A4S4N3S2"/>
<feature type="compositionally biased region" description="Basic and acidic residues" evidence="3">
    <location>
        <begin position="90"/>
        <end position="105"/>
    </location>
</feature>
<dbReference type="EMBL" id="SGPM01000020">
    <property type="protein sequence ID" value="THH32508.1"/>
    <property type="molecule type" value="Genomic_DNA"/>
</dbReference>
<name>A0A4S4N3S2_9APHY</name>
<feature type="compositionally biased region" description="Pro residues" evidence="3">
    <location>
        <begin position="48"/>
        <end position="57"/>
    </location>
</feature>
<evidence type="ECO:0000256" key="3">
    <source>
        <dbReference type="SAM" id="MobiDB-lite"/>
    </source>
</evidence>
<dbReference type="InterPro" id="IPR036390">
    <property type="entry name" value="WH_DNA-bd_sf"/>
</dbReference>
<keyword evidence="1 2" id="KW-0238">DNA-binding</keyword>
<feature type="region of interest" description="Disordered" evidence="3">
    <location>
        <begin position="449"/>
        <end position="503"/>
    </location>
</feature>
<dbReference type="PRINTS" id="PR00053">
    <property type="entry name" value="FORKHEAD"/>
</dbReference>
<evidence type="ECO:0000256" key="1">
    <source>
        <dbReference type="ARBA" id="ARBA00023125"/>
    </source>
</evidence>
<dbReference type="PANTHER" id="PTHR11829">
    <property type="entry name" value="FORKHEAD BOX PROTEIN"/>
    <property type="match status" value="1"/>
</dbReference>